<protein>
    <submittedName>
        <fullName evidence="1">MAG6450 family protein</fullName>
    </submittedName>
</protein>
<dbReference type="RefSeq" id="WP_377943263.1">
    <property type="nucleotide sequence ID" value="NZ_JBHUCX010000028.1"/>
</dbReference>
<reference evidence="2" key="1">
    <citation type="journal article" date="2019" name="Int. J. Syst. Evol. Microbiol.">
        <title>The Global Catalogue of Microorganisms (GCM) 10K type strain sequencing project: providing services to taxonomists for standard genome sequencing and annotation.</title>
        <authorList>
            <consortium name="The Broad Institute Genomics Platform"/>
            <consortium name="The Broad Institute Genome Sequencing Center for Infectious Disease"/>
            <person name="Wu L."/>
            <person name="Ma J."/>
        </authorList>
    </citation>
    <scope>NUCLEOTIDE SEQUENCE [LARGE SCALE GENOMIC DNA]</scope>
    <source>
        <strain evidence="2">CGMCC 1.12286</strain>
    </source>
</reference>
<gene>
    <name evidence="1" type="ORF">ACFSB2_11865</name>
</gene>
<proteinExistence type="predicted"/>
<dbReference type="EMBL" id="JBHUCX010000028">
    <property type="protein sequence ID" value="MFD1675390.1"/>
    <property type="molecule type" value="Genomic_DNA"/>
</dbReference>
<keyword evidence="2" id="KW-1185">Reference proteome</keyword>
<dbReference type="NCBIfam" id="NF046006">
    <property type="entry name" value="MAG6450_fam"/>
    <property type="match status" value="1"/>
</dbReference>
<sequence>MPSKKAKQKKLSKKITEINDIANKDIPRSVTDVHKGSTDHLYPTFAFDFVDENKFCLWDADKNYHRGLVATWKKMRSLSWSEIKNHTGLRMKRIETKHTLPTNVSEDIELLEIRVSLEGRLHGFRIDELFQVLWFDPEHEVCPEGKVRR</sequence>
<organism evidence="1 2">
    <name type="scientific">Alicyclobacillus fodiniaquatilis</name>
    <dbReference type="NCBI Taxonomy" id="1661150"/>
    <lineage>
        <taxon>Bacteria</taxon>
        <taxon>Bacillati</taxon>
        <taxon>Bacillota</taxon>
        <taxon>Bacilli</taxon>
        <taxon>Bacillales</taxon>
        <taxon>Alicyclobacillaceae</taxon>
        <taxon>Alicyclobacillus</taxon>
    </lineage>
</organism>
<comment type="caution">
    <text evidence="1">The sequence shown here is derived from an EMBL/GenBank/DDBJ whole genome shotgun (WGS) entry which is preliminary data.</text>
</comment>
<evidence type="ECO:0000313" key="2">
    <source>
        <dbReference type="Proteomes" id="UP001597079"/>
    </source>
</evidence>
<name>A0ABW4JI22_9BACL</name>
<accession>A0ABW4JI22</accession>
<dbReference type="Proteomes" id="UP001597079">
    <property type="component" value="Unassembled WGS sequence"/>
</dbReference>
<evidence type="ECO:0000313" key="1">
    <source>
        <dbReference type="EMBL" id="MFD1675390.1"/>
    </source>
</evidence>